<feature type="binding site" evidence="10">
    <location>
        <begin position="256"/>
        <end position="257"/>
    </location>
    <ligand>
        <name>GMP</name>
        <dbReference type="ChEBI" id="CHEBI:58115"/>
    </ligand>
</feature>
<feature type="binding site" evidence="11">
    <location>
        <position position="173"/>
    </location>
    <ligand>
        <name>Mn(2+)</name>
        <dbReference type="ChEBI" id="CHEBI:29035"/>
        <label>2</label>
    </ligand>
</feature>
<protein>
    <recommendedName>
        <fullName evidence="1">3'-phosphate/5'-hydroxy nucleic acid ligase</fullName>
        <ecNumber evidence="1">6.5.1.8</ecNumber>
    </recommendedName>
</protein>
<dbReference type="Gene3D" id="3.90.1860.10">
    <property type="entry name" value="tRNA-splicing ligase RtcB"/>
    <property type="match status" value="1"/>
</dbReference>
<feature type="binding site" evidence="10">
    <location>
        <begin position="312"/>
        <end position="315"/>
    </location>
    <ligand>
        <name>GMP</name>
        <dbReference type="ChEBI" id="CHEBI:58115"/>
    </ligand>
</feature>
<reference evidence="13 14" key="1">
    <citation type="submission" date="2016-10" db="EMBL/GenBank/DDBJ databases">
        <authorList>
            <person name="Varghese N."/>
            <person name="Submissions S."/>
        </authorList>
    </citation>
    <scope>NUCLEOTIDE SEQUENCE [LARGE SCALE GENOMIC DNA]</scope>
    <source>
        <strain evidence="13 14">DSM 16525</strain>
    </source>
</reference>
<feature type="active site" description="GMP-histidine intermediate" evidence="9">
    <location>
        <position position="312"/>
    </location>
</feature>
<evidence type="ECO:0000313" key="14">
    <source>
        <dbReference type="Proteomes" id="UP000183760"/>
    </source>
</evidence>
<dbReference type="InterPro" id="IPR036025">
    <property type="entry name" value="RtcB-like_sf"/>
</dbReference>
<evidence type="ECO:0000256" key="7">
    <source>
        <dbReference type="ARBA" id="ARBA00023211"/>
    </source>
</evidence>
<evidence type="ECO:0000256" key="9">
    <source>
        <dbReference type="PIRSR" id="PIRSR601233-1"/>
    </source>
</evidence>
<dbReference type="PANTHER" id="PTHR43749:SF2">
    <property type="entry name" value="RNA-SPLICING LIGASE RTCB"/>
    <property type="match status" value="1"/>
</dbReference>
<dbReference type="GO" id="GO:0170057">
    <property type="term" value="F:RNA ligase (GTP) activity"/>
    <property type="evidence" value="ECO:0007669"/>
    <property type="project" value="UniProtKB-EC"/>
</dbReference>
<dbReference type="Pfam" id="PF01139">
    <property type="entry name" value="RtcB"/>
    <property type="match status" value="2"/>
</dbReference>
<dbReference type="RefSeq" id="WP_074948350.1">
    <property type="nucleotide sequence ID" value="NZ_BJXR01000025.1"/>
</dbReference>
<feature type="binding site" evidence="10">
    <location>
        <position position="384"/>
    </location>
    <ligand>
        <name>GMP</name>
        <dbReference type="ChEBI" id="CHEBI:58115"/>
    </ligand>
</feature>
<evidence type="ECO:0000256" key="6">
    <source>
        <dbReference type="ARBA" id="ARBA00023134"/>
    </source>
</evidence>
<sequence>MSPRVLPAEPGCVPILAWTRRLPPGAEAQLRLIASQPYVVEHVAAMPDLHVARRIAVGSVFATGHHIVPGALGGDLGCGVRAYRFAYPAALLGRDLLESLLARLSRVIPVGDATHRGKGLALPVELVSPPLSTQRLCREWERLAPRHLGTLGGGNHFVELDRDAGGDLWLLLHSGSRGVGATIADHHLRVATALGEGTLPGLSLHTPEGAACLADTQLACRFARVNRDVLAARALEVLSDVLGLTPDADATVDVHHNHVAPEEHFGRTLWVHRKGAVGLEAGQRGLIPGSMGTASYVVKGLGEPRSFRSCSHGAGRVLSRTEARARIRPAALEHALRRVVHDAGKADSLVEEAPAAYRDIAEVLQDEVDLVTPVRRLTPIAVLKG</sequence>
<evidence type="ECO:0000256" key="8">
    <source>
        <dbReference type="ARBA" id="ARBA00047746"/>
    </source>
</evidence>
<dbReference type="GO" id="GO:0006281">
    <property type="term" value="P:DNA repair"/>
    <property type="evidence" value="ECO:0007669"/>
    <property type="project" value="TreeGrafter"/>
</dbReference>
<dbReference type="GO" id="GO:0005525">
    <property type="term" value="F:GTP binding"/>
    <property type="evidence" value="ECO:0007669"/>
    <property type="project" value="UniProtKB-KW"/>
</dbReference>
<dbReference type="InterPro" id="IPR052915">
    <property type="entry name" value="RtcB-like"/>
</dbReference>
<proteinExistence type="predicted"/>
<reference evidence="12 15" key="2">
    <citation type="submission" date="2019-07" db="EMBL/GenBank/DDBJ databases">
        <title>Whole genome shotgun sequence of Myxococcus fulvus NBRC 100333.</title>
        <authorList>
            <person name="Hosoyama A."/>
            <person name="Uohara A."/>
            <person name="Ohji S."/>
            <person name="Ichikawa N."/>
        </authorList>
    </citation>
    <scope>NUCLEOTIDE SEQUENCE [LARGE SCALE GENOMIC DNA]</scope>
    <source>
        <strain evidence="12 15">NBRC 100333</strain>
    </source>
</reference>
<keyword evidence="2 12" id="KW-0436">Ligase</keyword>
<evidence type="ECO:0000256" key="5">
    <source>
        <dbReference type="ARBA" id="ARBA00022800"/>
    </source>
</evidence>
<feature type="binding site" evidence="10">
    <location>
        <begin position="288"/>
        <end position="291"/>
    </location>
    <ligand>
        <name>GMP</name>
        <dbReference type="ChEBI" id="CHEBI:58115"/>
    </ligand>
</feature>
<evidence type="ECO:0000256" key="10">
    <source>
        <dbReference type="PIRSR" id="PIRSR601233-2"/>
    </source>
</evidence>
<organism evidence="12 15">
    <name type="scientific">Myxococcus fulvus</name>
    <dbReference type="NCBI Taxonomy" id="33"/>
    <lineage>
        <taxon>Bacteria</taxon>
        <taxon>Pseudomonadati</taxon>
        <taxon>Myxococcota</taxon>
        <taxon>Myxococcia</taxon>
        <taxon>Myxococcales</taxon>
        <taxon>Cystobacterineae</taxon>
        <taxon>Myxococcaceae</taxon>
        <taxon>Myxococcus</taxon>
    </lineage>
</organism>
<dbReference type="EC" id="6.5.1.8" evidence="1"/>
<keyword evidence="5" id="KW-0692">RNA repair</keyword>
<dbReference type="GO" id="GO:0006396">
    <property type="term" value="P:RNA processing"/>
    <property type="evidence" value="ECO:0007669"/>
    <property type="project" value="InterPro"/>
</dbReference>
<keyword evidence="3 11" id="KW-0479">Metal-binding</keyword>
<evidence type="ECO:0000313" key="12">
    <source>
        <dbReference type="EMBL" id="GEN07825.1"/>
    </source>
</evidence>
<dbReference type="EMBL" id="FOIB01000001">
    <property type="protein sequence ID" value="SES78644.1"/>
    <property type="molecule type" value="Genomic_DNA"/>
</dbReference>
<dbReference type="EMBL" id="BJXR01000025">
    <property type="protein sequence ID" value="GEN07825.1"/>
    <property type="molecule type" value="Genomic_DNA"/>
</dbReference>
<dbReference type="Proteomes" id="UP000321514">
    <property type="component" value="Unassembled WGS sequence"/>
</dbReference>
<feature type="binding site" evidence="10">
    <location>
        <position position="295"/>
    </location>
    <ligand>
        <name>GMP</name>
        <dbReference type="ChEBI" id="CHEBI:58115"/>
    </ligand>
</feature>
<dbReference type="PANTHER" id="PTHR43749">
    <property type="entry name" value="RNA-SPLICING LIGASE RTCB"/>
    <property type="match status" value="1"/>
</dbReference>
<feature type="binding site" evidence="11">
    <location>
        <position position="156"/>
    </location>
    <ligand>
        <name>Mn(2+)</name>
        <dbReference type="ChEBI" id="CHEBI:29035"/>
        <label>1</label>
    </ligand>
</feature>
<feature type="binding site" evidence="11">
    <location>
        <position position="75"/>
    </location>
    <ligand>
        <name>Mn(2+)</name>
        <dbReference type="ChEBI" id="CHEBI:29035"/>
        <label>1</label>
    </ligand>
</feature>
<evidence type="ECO:0000256" key="1">
    <source>
        <dbReference type="ARBA" id="ARBA00012726"/>
    </source>
</evidence>
<dbReference type="InterPro" id="IPR001233">
    <property type="entry name" value="RtcB"/>
</dbReference>
<keyword evidence="4 10" id="KW-0547">Nucleotide-binding</keyword>
<dbReference type="GO" id="GO:0042245">
    <property type="term" value="P:RNA repair"/>
    <property type="evidence" value="ECO:0007669"/>
    <property type="project" value="UniProtKB-KW"/>
</dbReference>
<evidence type="ECO:0000256" key="2">
    <source>
        <dbReference type="ARBA" id="ARBA00022598"/>
    </source>
</evidence>
<dbReference type="OrthoDB" id="9802323at2"/>
<dbReference type="GO" id="GO:0003909">
    <property type="term" value="F:DNA ligase activity"/>
    <property type="evidence" value="ECO:0007669"/>
    <property type="project" value="TreeGrafter"/>
</dbReference>
<keyword evidence="6 10" id="KW-0342">GTP-binding</keyword>
<dbReference type="Proteomes" id="UP000183760">
    <property type="component" value="Unassembled WGS sequence"/>
</dbReference>
<dbReference type="GO" id="GO:0030145">
    <property type="term" value="F:manganese ion binding"/>
    <property type="evidence" value="ECO:0007669"/>
    <property type="project" value="TreeGrafter"/>
</dbReference>
<evidence type="ECO:0000313" key="13">
    <source>
        <dbReference type="EMBL" id="SES78644.1"/>
    </source>
</evidence>
<evidence type="ECO:0000313" key="15">
    <source>
        <dbReference type="Proteomes" id="UP000321514"/>
    </source>
</evidence>
<evidence type="ECO:0000256" key="11">
    <source>
        <dbReference type="PIRSR" id="PIRSR601233-3"/>
    </source>
</evidence>
<dbReference type="STRING" id="1334629.MFUL124B02_01640"/>
<keyword evidence="14" id="KW-1185">Reference proteome</keyword>
<feature type="binding site" evidence="10">
    <location>
        <begin position="155"/>
        <end position="159"/>
    </location>
    <ligand>
        <name>GMP</name>
        <dbReference type="ChEBI" id="CHEBI:58115"/>
    </ligand>
</feature>
<evidence type="ECO:0000256" key="4">
    <source>
        <dbReference type="ARBA" id="ARBA00022741"/>
    </source>
</evidence>
<comment type="catalytic activity">
    <reaction evidence="8">
        <text>a 3'-end 3'-phospho-ribonucleotide-RNA + a 5'-end dephospho-ribonucleoside-RNA + GTP = a ribonucleotidyl-ribonucleotide-RNA + GMP + diphosphate</text>
        <dbReference type="Rhea" id="RHEA:68076"/>
        <dbReference type="Rhea" id="RHEA-COMP:10463"/>
        <dbReference type="Rhea" id="RHEA-COMP:13936"/>
        <dbReference type="Rhea" id="RHEA-COMP:17355"/>
        <dbReference type="ChEBI" id="CHEBI:33019"/>
        <dbReference type="ChEBI" id="CHEBI:37565"/>
        <dbReference type="ChEBI" id="CHEBI:58115"/>
        <dbReference type="ChEBI" id="CHEBI:83062"/>
        <dbReference type="ChEBI" id="CHEBI:138284"/>
        <dbReference type="ChEBI" id="CHEBI:173118"/>
        <dbReference type="EC" id="6.5.1.8"/>
    </reaction>
</comment>
<comment type="cofactor">
    <cofactor evidence="11">
        <name>Mn(2+)</name>
        <dbReference type="ChEBI" id="CHEBI:29035"/>
    </cofactor>
    <text evidence="11">Binds 2 manganese ions per subunit.</text>
</comment>
<accession>A0A511T0Z4</accession>
<gene>
    <name evidence="12" type="primary">rtcB_1</name>
    <name evidence="12" type="ORF">MFU01_28620</name>
    <name evidence="13" type="ORF">SAMN05443572_101149</name>
</gene>
<evidence type="ECO:0000256" key="3">
    <source>
        <dbReference type="ARBA" id="ARBA00022723"/>
    </source>
</evidence>
<comment type="caution">
    <text evidence="12">The sequence shown here is derived from an EMBL/GenBank/DDBJ whole genome shotgun (WGS) entry which is preliminary data.</text>
</comment>
<name>A0A511T0Z4_MYXFU</name>
<dbReference type="AlphaFoldDB" id="A0A511T0Z4"/>
<dbReference type="SUPFAM" id="SSF103365">
    <property type="entry name" value="Hypothetical protein PH1602"/>
    <property type="match status" value="1"/>
</dbReference>
<feature type="binding site" evidence="11">
    <location>
        <position position="256"/>
    </location>
    <ligand>
        <name>Mn(2+)</name>
        <dbReference type="ChEBI" id="CHEBI:29035"/>
        <label>2</label>
    </ligand>
</feature>
<keyword evidence="7 11" id="KW-0464">Manganese</keyword>